<accession>A0A9D2B964</accession>
<sequence length="300" mass="32167">MRYAAGIDIGGTNTRVALIDENYKILDRVQFPTDSENPEHTLQKIRTILLQFEYPIEGIGISCPGPLDLIHGTVLTPPNLIGWHQFPLSKRLEEITGVPVCLENDANLACLAEAVIGAGKGKGFVQFLTISTGVGAGFCINGKIFHGARGFAQEVANSILWKNGPAQGDLKKGSIESIVSGTAITKRANDAGIPAAHAGEVYQMAKNGDETASRILEDVYEYLSNFLGILYGILDPEIIVLGGSVALKIPGFIDEIEIRTKQKVYDTLKDHVKVIPAALGEDCGLIGAACLILNEQTGRK</sequence>
<protein>
    <submittedName>
        <fullName evidence="2">ROK family protein</fullName>
    </submittedName>
</protein>
<dbReference type="EMBL" id="DXEM01000005">
    <property type="protein sequence ID" value="HIX66824.1"/>
    <property type="molecule type" value="Genomic_DNA"/>
</dbReference>
<comment type="similarity">
    <text evidence="1">Belongs to the ROK (NagC/XylR) family.</text>
</comment>
<reference evidence="2" key="2">
    <citation type="submission" date="2021-04" db="EMBL/GenBank/DDBJ databases">
        <authorList>
            <person name="Gilroy R."/>
        </authorList>
    </citation>
    <scope>NUCLEOTIDE SEQUENCE</scope>
    <source>
        <strain evidence="2">CHK191-13928</strain>
    </source>
</reference>
<dbReference type="InterPro" id="IPR043129">
    <property type="entry name" value="ATPase_NBD"/>
</dbReference>
<dbReference type="InterPro" id="IPR000600">
    <property type="entry name" value="ROK"/>
</dbReference>
<evidence type="ECO:0000313" key="3">
    <source>
        <dbReference type="Proteomes" id="UP000886721"/>
    </source>
</evidence>
<dbReference type="AlphaFoldDB" id="A0A9D2B964"/>
<dbReference type="Pfam" id="PF00480">
    <property type="entry name" value="ROK"/>
    <property type="match status" value="1"/>
</dbReference>
<reference evidence="2" key="1">
    <citation type="journal article" date="2021" name="PeerJ">
        <title>Extensive microbial diversity within the chicken gut microbiome revealed by metagenomics and culture.</title>
        <authorList>
            <person name="Gilroy R."/>
            <person name="Ravi A."/>
            <person name="Getino M."/>
            <person name="Pursley I."/>
            <person name="Horton D.L."/>
            <person name="Alikhan N.F."/>
            <person name="Baker D."/>
            <person name="Gharbi K."/>
            <person name="Hall N."/>
            <person name="Watson M."/>
            <person name="Adriaenssens E.M."/>
            <person name="Foster-Nyarko E."/>
            <person name="Jarju S."/>
            <person name="Secka A."/>
            <person name="Antonio M."/>
            <person name="Oren A."/>
            <person name="Chaudhuri R.R."/>
            <person name="La Ragione R."/>
            <person name="Hildebrand F."/>
            <person name="Pallen M.J."/>
        </authorList>
    </citation>
    <scope>NUCLEOTIDE SEQUENCE</scope>
    <source>
        <strain evidence="2">CHK191-13928</strain>
    </source>
</reference>
<dbReference type="PANTHER" id="PTHR18964">
    <property type="entry name" value="ROK (REPRESSOR, ORF, KINASE) FAMILY"/>
    <property type="match status" value="1"/>
</dbReference>
<comment type="caution">
    <text evidence="2">The sequence shown here is derived from an EMBL/GenBank/DDBJ whole genome shotgun (WGS) entry which is preliminary data.</text>
</comment>
<gene>
    <name evidence="2" type="ORF">H9735_01710</name>
</gene>
<evidence type="ECO:0000313" key="2">
    <source>
        <dbReference type="EMBL" id="HIX66824.1"/>
    </source>
</evidence>
<proteinExistence type="inferred from homology"/>
<organism evidence="2 3">
    <name type="scientific">Candidatus Anaerostipes excrementavium</name>
    <dbReference type="NCBI Taxonomy" id="2838463"/>
    <lineage>
        <taxon>Bacteria</taxon>
        <taxon>Bacillati</taxon>
        <taxon>Bacillota</taxon>
        <taxon>Clostridia</taxon>
        <taxon>Lachnospirales</taxon>
        <taxon>Lachnospiraceae</taxon>
        <taxon>Anaerostipes</taxon>
    </lineage>
</organism>
<dbReference type="Gene3D" id="3.30.420.40">
    <property type="match status" value="2"/>
</dbReference>
<name>A0A9D2B964_9FIRM</name>
<dbReference type="PANTHER" id="PTHR18964:SF149">
    <property type="entry name" value="BIFUNCTIONAL UDP-N-ACETYLGLUCOSAMINE 2-EPIMERASE_N-ACETYLMANNOSAMINE KINASE"/>
    <property type="match status" value="1"/>
</dbReference>
<dbReference type="SUPFAM" id="SSF53067">
    <property type="entry name" value="Actin-like ATPase domain"/>
    <property type="match status" value="1"/>
</dbReference>
<evidence type="ECO:0000256" key="1">
    <source>
        <dbReference type="ARBA" id="ARBA00006479"/>
    </source>
</evidence>
<dbReference type="Proteomes" id="UP000886721">
    <property type="component" value="Unassembled WGS sequence"/>
</dbReference>